<evidence type="ECO:0000313" key="1">
    <source>
        <dbReference type="EMBL" id="CAD6188671.1"/>
    </source>
</evidence>
<dbReference type="AlphaFoldDB" id="A0A8S1GZE7"/>
<name>A0A8S1GZE7_9PELO</name>
<keyword evidence="2" id="KW-1185">Reference proteome</keyword>
<accession>A0A8S1GZE7</accession>
<dbReference type="OrthoDB" id="6154864at2759"/>
<dbReference type="EMBL" id="CAJGYM010000009">
    <property type="protein sequence ID" value="CAD6188671.1"/>
    <property type="molecule type" value="Genomic_DNA"/>
</dbReference>
<evidence type="ECO:0008006" key="3">
    <source>
        <dbReference type="Google" id="ProtNLM"/>
    </source>
</evidence>
<protein>
    <recommendedName>
        <fullName evidence="3">MULE transposase domain-containing protein</fullName>
    </recommendedName>
</protein>
<sequence length="384" mass="45525">MDEDEDVQQCLNEVVEKKFATTRYLVYRYDMEDEDDEENGEIIASGYIDLGEWRRSVLSYETQKVQRASGVPSFKLYRRKQQCESKFKDQWKLNIFEDYMTKIDWSSFHCWYYDSIDDEDFEQSKRLLIFRNDSVEPFRDMVKHVYADGKFLLKSGYFSQLYVIVAEVSHINIPLYSALLSDKSQPTYEKLFAKIREDGLSPDLVSMDFEYAARNAAKMSFGSKIAYCRFHWVQLIRRKAKKLKVWKALKSKAGIVLWRKVMALAFLKEEDIKSAGNTICDDILSFGEGKSDKFKEFTQYLKRYFIGDNGWDPVFHISEWECRTKVINHENTTNNPAEVNFFKLQLANHKNHDEVPIYYNPRLLKTSRRDYEEFHYGNFPEESS</sequence>
<comment type="caution">
    <text evidence="1">The sequence shown here is derived from an EMBL/GenBank/DDBJ whole genome shotgun (WGS) entry which is preliminary data.</text>
</comment>
<evidence type="ECO:0000313" key="2">
    <source>
        <dbReference type="Proteomes" id="UP000835052"/>
    </source>
</evidence>
<dbReference type="Proteomes" id="UP000835052">
    <property type="component" value="Unassembled WGS sequence"/>
</dbReference>
<proteinExistence type="predicted"/>
<gene>
    <name evidence="1" type="ORF">CAUJ_LOCUS4590</name>
</gene>
<organism evidence="1 2">
    <name type="scientific">Caenorhabditis auriculariae</name>
    <dbReference type="NCBI Taxonomy" id="2777116"/>
    <lineage>
        <taxon>Eukaryota</taxon>
        <taxon>Metazoa</taxon>
        <taxon>Ecdysozoa</taxon>
        <taxon>Nematoda</taxon>
        <taxon>Chromadorea</taxon>
        <taxon>Rhabditida</taxon>
        <taxon>Rhabditina</taxon>
        <taxon>Rhabditomorpha</taxon>
        <taxon>Rhabditoidea</taxon>
        <taxon>Rhabditidae</taxon>
        <taxon>Peloderinae</taxon>
        <taxon>Caenorhabditis</taxon>
    </lineage>
</organism>
<reference evidence="1" key="1">
    <citation type="submission" date="2020-10" db="EMBL/GenBank/DDBJ databases">
        <authorList>
            <person name="Kikuchi T."/>
        </authorList>
    </citation>
    <scope>NUCLEOTIDE SEQUENCE</scope>
    <source>
        <strain evidence="1">NKZ352</strain>
    </source>
</reference>